<keyword evidence="2" id="KW-1185">Reference proteome</keyword>
<proteinExistence type="predicted"/>
<dbReference type="AlphaFoldDB" id="A0A448WQU3"/>
<sequence length="334" mass="37050">MPTLYLPSAGYTRTCASEMLSSAAATGAGVGSSCGSVLEATQPSNLKVDCFQEDSLKAADSQFEEDHKQAVFSLSNTSSAHQPYSYPFLHSSFHRHQQQQHGSSHFYGLQNECHHVQSPPMGLVSSPPVSGADAVMVTKTRAIYHQACKPKPLGMRCLAFPYTFEPSFGPVNTALSAILSPLPQAKHTYRYHQHYRHNCSRQQQNVIHDHLQCHPLRQHHSAYFWPPGPLHQHCQPHQPLQQDSSLAVISSSHPCSSALHDRLPGHICNDIKPQPPQSDHLVPQSAPLDTHSRRICEFSNTLVHNSVVSPSSPRQVSRFSLYSEKSLNFLSLIF</sequence>
<gene>
    <name evidence="1" type="ORF">PXEA_LOCUS11307</name>
</gene>
<protein>
    <submittedName>
        <fullName evidence="1">Uncharacterized protein</fullName>
    </submittedName>
</protein>
<evidence type="ECO:0000313" key="2">
    <source>
        <dbReference type="Proteomes" id="UP000784294"/>
    </source>
</evidence>
<dbReference type="EMBL" id="CAAALY010034544">
    <property type="protein sequence ID" value="VEL17867.1"/>
    <property type="molecule type" value="Genomic_DNA"/>
</dbReference>
<evidence type="ECO:0000313" key="1">
    <source>
        <dbReference type="EMBL" id="VEL17867.1"/>
    </source>
</evidence>
<name>A0A448WQU3_9PLAT</name>
<comment type="caution">
    <text evidence="1">The sequence shown here is derived from an EMBL/GenBank/DDBJ whole genome shotgun (WGS) entry which is preliminary data.</text>
</comment>
<accession>A0A448WQU3</accession>
<dbReference type="Proteomes" id="UP000784294">
    <property type="component" value="Unassembled WGS sequence"/>
</dbReference>
<organism evidence="1 2">
    <name type="scientific">Protopolystoma xenopodis</name>
    <dbReference type="NCBI Taxonomy" id="117903"/>
    <lineage>
        <taxon>Eukaryota</taxon>
        <taxon>Metazoa</taxon>
        <taxon>Spiralia</taxon>
        <taxon>Lophotrochozoa</taxon>
        <taxon>Platyhelminthes</taxon>
        <taxon>Monogenea</taxon>
        <taxon>Polyopisthocotylea</taxon>
        <taxon>Polystomatidea</taxon>
        <taxon>Polystomatidae</taxon>
        <taxon>Protopolystoma</taxon>
    </lineage>
</organism>
<reference evidence="1" key="1">
    <citation type="submission" date="2018-11" db="EMBL/GenBank/DDBJ databases">
        <authorList>
            <consortium name="Pathogen Informatics"/>
        </authorList>
    </citation>
    <scope>NUCLEOTIDE SEQUENCE</scope>
</reference>